<keyword evidence="2" id="KW-0227">DNA damage</keyword>
<reference evidence="5 6" key="1">
    <citation type="journal article" date="2021" name="Hortic Res">
        <title>Chromosome-scale assembly of the Dendrobium chrysotoxum genome enhances the understanding of orchid evolution.</title>
        <authorList>
            <person name="Zhang Y."/>
            <person name="Zhang G.Q."/>
            <person name="Zhang D."/>
            <person name="Liu X.D."/>
            <person name="Xu X.Y."/>
            <person name="Sun W.H."/>
            <person name="Yu X."/>
            <person name="Zhu X."/>
            <person name="Wang Z.W."/>
            <person name="Zhao X."/>
            <person name="Zhong W.Y."/>
            <person name="Chen H."/>
            <person name="Yin W.L."/>
            <person name="Huang T."/>
            <person name="Niu S.C."/>
            <person name="Liu Z.J."/>
        </authorList>
    </citation>
    <scope>NUCLEOTIDE SEQUENCE [LARGE SCALE GENOMIC DNA]</scope>
    <source>
        <strain evidence="5">Lindl</strain>
    </source>
</reference>
<organism evidence="5 6">
    <name type="scientific">Dendrobium chrysotoxum</name>
    <name type="common">Orchid</name>
    <dbReference type="NCBI Taxonomy" id="161865"/>
    <lineage>
        <taxon>Eukaryota</taxon>
        <taxon>Viridiplantae</taxon>
        <taxon>Streptophyta</taxon>
        <taxon>Embryophyta</taxon>
        <taxon>Tracheophyta</taxon>
        <taxon>Spermatophyta</taxon>
        <taxon>Magnoliopsida</taxon>
        <taxon>Liliopsida</taxon>
        <taxon>Asparagales</taxon>
        <taxon>Orchidaceae</taxon>
        <taxon>Epidendroideae</taxon>
        <taxon>Malaxideae</taxon>
        <taxon>Dendrobiinae</taxon>
        <taxon>Dendrobium</taxon>
    </lineage>
</organism>
<gene>
    <name evidence="5" type="ORF">IEQ34_022229</name>
</gene>
<dbReference type="EMBL" id="JAGFBR010000019">
    <property type="protein sequence ID" value="KAH0448429.1"/>
    <property type="molecule type" value="Genomic_DNA"/>
</dbReference>
<evidence type="ECO:0000256" key="4">
    <source>
        <dbReference type="ARBA" id="ARBA00023242"/>
    </source>
</evidence>
<evidence type="ECO:0000256" key="2">
    <source>
        <dbReference type="ARBA" id="ARBA00022763"/>
    </source>
</evidence>
<comment type="caution">
    <text evidence="5">The sequence shown here is derived from an EMBL/GenBank/DDBJ whole genome shotgun (WGS) entry which is preliminary data.</text>
</comment>
<keyword evidence="3" id="KW-0234">DNA repair</keyword>
<keyword evidence="6" id="KW-1185">Reference proteome</keyword>
<keyword evidence="4" id="KW-0539">Nucleus</keyword>
<proteinExistence type="predicted"/>
<dbReference type="InterPro" id="IPR039776">
    <property type="entry name" value="Pds5"/>
</dbReference>
<dbReference type="AlphaFoldDB" id="A0AAV7FYD5"/>
<dbReference type="GO" id="GO:0000785">
    <property type="term" value="C:chromatin"/>
    <property type="evidence" value="ECO:0007669"/>
    <property type="project" value="TreeGrafter"/>
</dbReference>
<dbReference type="PANTHER" id="PTHR12663:SF3">
    <property type="entry name" value="SISTER CHROMATID COHESION PROTEIN PDS5 HOMOLOG C"/>
    <property type="match status" value="1"/>
</dbReference>
<evidence type="ECO:0000256" key="1">
    <source>
        <dbReference type="ARBA" id="ARBA00004123"/>
    </source>
</evidence>
<evidence type="ECO:0000313" key="6">
    <source>
        <dbReference type="Proteomes" id="UP000775213"/>
    </source>
</evidence>
<evidence type="ECO:0000256" key="3">
    <source>
        <dbReference type="ARBA" id="ARBA00023204"/>
    </source>
</evidence>
<comment type="subcellular location">
    <subcellularLocation>
        <location evidence="1">Nucleus</location>
    </subcellularLocation>
</comment>
<dbReference type="GO" id="GO:0007064">
    <property type="term" value="P:mitotic sister chromatid cohesion"/>
    <property type="evidence" value="ECO:0007669"/>
    <property type="project" value="InterPro"/>
</dbReference>
<name>A0AAV7FYD5_DENCH</name>
<dbReference type="Proteomes" id="UP000775213">
    <property type="component" value="Unassembled WGS sequence"/>
</dbReference>
<dbReference type="GO" id="GO:0005634">
    <property type="term" value="C:nucleus"/>
    <property type="evidence" value="ECO:0007669"/>
    <property type="project" value="UniProtKB-SubCell"/>
</dbReference>
<dbReference type="PANTHER" id="PTHR12663">
    <property type="entry name" value="ANDROGEN INDUCED INHIBITOR OF PROLIFERATION AS3 / PDS5-RELATED"/>
    <property type="match status" value="1"/>
</dbReference>
<evidence type="ECO:0000313" key="5">
    <source>
        <dbReference type="EMBL" id="KAH0448429.1"/>
    </source>
</evidence>
<dbReference type="GO" id="GO:0006281">
    <property type="term" value="P:DNA repair"/>
    <property type="evidence" value="ECO:0007669"/>
    <property type="project" value="UniProtKB-KW"/>
</dbReference>
<accession>A0AAV7FYD5</accession>
<sequence length="107" mass="12077">MFQYFLKKIRSKHSDTIFSLIEITMKLILEETESISTQLLSCLLDGVKVVEKNILHTAKKQAEKVLVNYSLKLKPYLAKLFNGNGALLSDYNKIVAAVFQGKPDTSI</sequence>
<protein>
    <submittedName>
        <fullName evidence="5">Uncharacterized protein</fullName>
    </submittedName>
</protein>